<dbReference type="InterPro" id="IPR004869">
    <property type="entry name" value="MMPL_dom"/>
</dbReference>
<gene>
    <name evidence="10" type="ORF">WDU96_00525</name>
</gene>
<feature type="transmembrane region" description="Helical" evidence="8">
    <location>
        <begin position="669"/>
        <end position="694"/>
    </location>
</feature>
<evidence type="ECO:0000259" key="9">
    <source>
        <dbReference type="PROSITE" id="PS50156"/>
    </source>
</evidence>
<dbReference type="EMBL" id="JBBDGL010000001">
    <property type="protein sequence ID" value="MEJ1154082.1"/>
    <property type="molecule type" value="Genomic_DNA"/>
</dbReference>
<feature type="transmembrane region" description="Helical" evidence="8">
    <location>
        <begin position="643"/>
        <end position="662"/>
    </location>
</feature>
<evidence type="ECO:0000256" key="8">
    <source>
        <dbReference type="SAM" id="Phobius"/>
    </source>
</evidence>
<evidence type="ECO:0000256" key="7">
    <source>
        <dbReference type="SAM" id="MobiDB-lite"/>
    </source>
</evidence>
<feature type="transmembrane region" description="Helical" evidence="8">
    <location>
        <begin position="16"/>
        <end position="38"/>
    </location>
</feature>
<keyword evidence="6" id="KW-0175">Coiled coil</keyword>
<evidence type="ECO:0000256" key="5">
    <source>
        <dbReference type="ARBA" id="ARBA00023136"/>
    </source>
</evidence>
<feature type="domain" description="SSD" evidence="9">
    <location>
        <begin position="329"/>
        <end position="454"/>
    </location>
</feature>
<feature type="transmembrane region" description="Helical" evidence="8">
    <location>
        <begin position="706"/>
        <end position="726"/>
    </location>
</feature>
<comment type="subcellular location">
    <subcellularLocation>
        <location evidence="1">Cell membrane</location>
        <topology evidence="1">Multi-pass membrane protein</topology>
    </subcellularLocation>
</comment>
<dbReference type="RefSeq" id="WP_337336533.1">
    <property type="nucleotide sequence ID" value="NZ_JBBDGL010000001.1"/>
</dbReference>
<feature type="transmembrane region" description="Helical" evidence="8">
    <location>
        <begin position="781"/>
        <end position="803"/>
    </location>
</feature>
<feature type="coiled-coil region" evidence="6">
    <location>
        <begin position="152"/>
        <end position="215"/>
    </location>
</feature>
<sequence>MAELLYRLGKVSARRAWLVIVSWVAVLALAGVAFSVGYSSLATSFDVPDTASGEVIDQLSEQLPDFAGASATVVFHSESGEEFTAEQQAEISELAAGAADLAGVAEVNDPFLSEQERADREQAIDDSRAEIADGQARIDDGQAQLDAGISQLDDAQAQLDAGQAELTAAREEAESDDASEAEIAALDAEQAQLDAEQAEIDATRAEIAAQQLALDGQQDALTDGSEQLETGAALVDLASVISVVSDDGATALVTVAFDDPQLELSPETKTSVIDYFEATPIEGVEVAFSATLAQSVPSLVGPGEIAGVVVAGVILLIMLGTVIAAAMPLVTALVGVAISVLAALSFSGVVDMSSVTPVLGIMLGLAVGIDYSLFIINRHRKQLLEGAEVSESIGLANGTAGNAVTFAGSTVIIALLALNITGIPFLGLMGTVGAFAVLVAVVIAVTLTPALLSLAGMRVLTRRARARAGRVHHEDTNAKPMKTWRALLTAAGAIVLLVVIAIPSLSMRVGLPDGSSEPEDSSAYRAHTLTVEAFGEGATGPLLVTAELPGGQDEEEQLQAQLDIATTISEVDSVVAVAPIAVSDDGTLAAFQVLPAEGPNSESTERLVRDLRELPPVDDEYPLGVAGQAAIDIDISENLSSVLPLYISVVVGLSLLIMIVVFRSLLVPIIATGGFILSLFATYGATVAVFQWGWGAELIGVHSTGPILSFLPVILVGILFGLAMDYQLFLSTGMREAYVHGAPARLAVMRGLRAGRAVVTAAGLIMVAVFGGFIFADSTMIRSIGFGLAFGILIDAFVVRMLLMPALMHLLGRSAWWLPKWLDHFIPNVDVEGAALERAHHAPWVDEDANDAEDGTAAGSSHAGEGLIVAESESVPATTAVEPAAPLTRRQLRERGGS</sequence>
<keyword evidence="5 8" id="KW-0472">Membrane</keyword>
<evidence type="ECO:0000256" key="4">
    <source>
        <dbReference type="ARBA" id="ARBA00022989"/>
    </source>
</evidence>
<evidence type="ECO:0000256" key="6">
    <source>
        <dbReference type="SAM" id="Coils"/>
    </source>
</evidence>
<dbReference type="InterPro" id="IPR000731">
    <property type="entry name" value="SSD"/>
</dbReference>
<name>A0ABU8LP89_9MICO</name>
<evidence type="ECO:0000313" key="11">
    <source>
        <dbReference type="Proteomes" id="UP001368654"/>
    </source>
</evidence>
<evidence type="ECO:0000313" key="10">
    <source>
        <dbReference type="EMBL" id="MEJ1154082.1"/>
    </source>
</evidence>
<feature type="transmembrane region" description="Helical" evidence="8">
    <location>
        <begin position="754"/>
        <end position="775"/>
    </location>
</feature>
<evidence type="ECO:0000256" key="1">
    <source>
        <dbReference type="ARBA" id="ARBA00004651"/>
    </source>
</evidence>
<proteinExistence type="predicted"/>
<keyword evidence="2" id="KW-1003">Cell membrane</keyword>
<evidence type="ECO:0000256" key="3">
    <source>
        <dbReference type="ARBA" id="ARBA00022692"/>
    </source>
</evidence>
<feature type="transmembrane region" description="Helical" evidence="8">
    <location>
        <begin position="305"/>
        <end position="325"/>
    </location>
</feature>
<keyword evidence="4 8" id="KW-1133">Transmembrane helix</keyword>
<dbReference type="PANTHER" id="PTHR33406:SF13">
    <property type="entry name" value="MEMBRANE PROTEIN YDFJ"/>
    <property type="match status" value="1"/>
</dbReference>
<feature type="transmembrane region" description="Helical" evidence="8">
    <location>
        <begin position="332"/>
        <end position="350"/>
    </location>
</feature>
<dbReference type="InterPro" id="IPR050545">
    <property type="entry name" value="Mycobact_MmpL"/>
</dbReference>
<protein>
    <submittedName>
        <fullName evidence="10">MMPL family transporter</fullName>
    </submittedName>
</protein>
<dbReference type="SUPFAM" id="SSF82866">
    <property type="entry name" value="Multidrug efflux transporter AcrB transmembrane domain"/>
    <property type="match status" value="2"/>
</dbReference>
<dbReference type="PANTHER" id="PTHR33406">
    <property type="entry name" value="MEMBRANE PROTEIN MJ1562-RELATED"/>
    <property type="match status" value="1"/>
</dbReference>
<feature type="transmembrane region" description="Helical" evidence="8">
    <location>
        <begin position="432"/>
        <end position="455"/>
    </location>
</feature>
<feature type="transmembrane region" description="Helical" evidence="8">
    <location>
        <begin position="403"/>
        <end position="426"/>
    </location>
</feature>
<accession>A0ABU8LP89</accession>
<dbReference type="Gene3D" id="1.20.1640.10">
    <property type="entry name" value="Multidrug efflux transporter AcrB transmembrane domain"/>
    <property type="match status" value="2"/>
</dbReference>
<comment type="caution">
    <text evidence="10">The sequence shown here is derived from an EMBL/GenBank/DDBJ whole genome shotgun (WGS) entry which is preliminary data.</text>
</comment>
<dbReference type="Pfam" id="PF03176">
    <property type="entry name" value="MMPL"/>
    <property type="match status" value="2"/>
</dbReference>
<dbReference type="Proteomes" id="UP001368654">
    <property type="component" value="Unassembled WGS sequence"/>
</dbReference>
<keyword evidence="3 8" id="KW-0812">Transmembrane</keyword>
<feature type="compositionally biased region" description="Low complexity" evidence="7">
    <location>
        <begin position="875"/>
        <end position="886"/>
    </location>
</feature>
<organism evidence="10 11">
    <name type="scientific">Microbacterium marmarense</name>
    <dbReference type="NCBI Taxonomy" id="3122051"/>
    <lineage>
        <taxon>Bacteria</taxon>
        <taxon>Bacillati</taxon>
        <taxon>Actinomycetota</taxon>
        <taxon>Actinomycetes</taxon>
        <taxon>Micrococcales</taxon>
        <taxon>Microbacteriaceae</taxon>
        <taxon>Microbacterium</taxon>
    </lineage>
</organism>
<evidence type="ECO:0000256" key="2">
    <source>
        <dbReference type="ARBA" id="ARBA00022475"/>
    </source>
</evidence>
<reference evidence="10 11" key="1">
    <citation type="submission" date="2024-02" db="EMBL/GenBank/DDBJ databases">
        <authorList>
            <person name="Saticioglu I.B."/>
        </authorList>
    </citation>
    <scope>NUCLEOTIDE SEQUENCE [LARGE SCALE GENOMIC DNA]</scope>
    <source>
        <strain evidence="10 11">Mu-86</strain>
    </source>
</reference>
<feature type="transmembrane region" description="Helical" evidence="8">
    <location>
        <begin position="356"/>
        <end position="376"/>
    </location>
</feature>
<feature type="region of interest" description="Disordered" evidence="7">
    <location>
        <begin position="874"/>
        <end position="898"/>
    </location>
</feature>
<dbReference type="PROSITE" id="PS50156">
    <property type="entry name" value="SSD"/>
    <property type="match status" value="1"/>
</dbReference>
<keyword evidence="11" id="KW-1185">Reference proteome</keyword>
<feature type="transmembrane region" description="Helical" evidence="8">
    <location>
        <begin position="486"/>
        <end position="505"/>
    </location>
</feature>